<dbReference type="AlphaFoldDB" id="A0A9D2KHX4"/>
<sequence>MTRELAVMIMAAIAVVALGLMAWGWIRRSRRDSDIDIPFGSTIGGARFAATGFYVATTRHDAPLDRIAARPLAFRSRADITVTDAGLGLELPGEKPVFVPAAHIIGAGRATWTIDRVVERDGLVMVAWSDGSHILDTYLRLQDDDSATLVAEIESIASADSPTGAHA</sequence>
<name>A0A9D2KHX4_9MICO</name>
<protein>
    <recommendedName>
        <fullName evidence="2">PH domain-containing protein</fullName>
    </recommendedName>
</protein>
<feature type="transmembrane region" description="Helical" evidence="1">
    <location>
        <begin position="6"/>
        <end position="26"/>
    </location>
</feature>
<gene>
    <name evidence="3" type="ORF">H9800_05395</name>
</gene>
<keyword evidence="1" id="KW-1133">Transmembrane helix</keyword>
<evidence type="ECO:0000259" key="2">
    <source>
        <dbReference type="Pfam" id="PF25362"/>
    </source>
</evidence>
<organism evidence="3 4">
    <name type="scientific">Candidatus Microbacterium stercoravium</name>
    <dbReference type="NCBI Taxonomy" id="2838697"/>
    <lineage>
        <taxon>Bacteria</taxon>
        <taxon>Bacillati</taxon>
        <taxon>Actinomycetota</taxon>
        <taxon>Actinomycetes</taxon>
        <taxon>Micrococcales</taxon>
        <taxon>Microbacteriaceae</taxon>
        <taxon>Microbacterium</taxon>
    </lineage>
</organism>
<reference evidence="3" key="1">
    <citation type="journal article" date="2021" name="PeerJ">
        <title>Extensive microbial diversity within the chicken gut microbiome revealed by metagenomics and culture.</title>
        <authorList>
            <person name="Gilroy R."/>
            <person name="Ravi A."/>
            <person name="Getino M."/>
            <person name="Pursley I."/>
            <person name="Horton D.L."/>
            <person name="Alikhan N.F."/>
            <person name="Baker D."/>
            <person name="Gharbi K."/>
            <person name="Hall N."/>
            <person name="Watson M."/>
            <person name="Adriaenssens E.M."/>
            <person name="Foster-Nyarko E."/>
            <person name="Jarju S."/>
            <person name="Secka A."/>
            <person name="Antonio M."/>
            <person name="Oren A."/>
            <person name="Chaudhuri R.R."/>
            <person name="La Ragione R."/>
            <person name="Hildebrand F."/>
            <person name="Pallen M.J."/>
        </authorList>
    </citation>
    <scope>NUCLEOTIDE SEQUENCE</scope>
    <source>
        <strain evidence="3">ChiHjej8B7-3636</strain>
    </source>
</reference>
<reference evidence="3" key="2">
    <citation type="submission" date="2021-04" db="EMBL/GenBank/DDBJ databases">
        <authorList>
            <person name="Gilroy R."/>
        </authorList>
    </citation>
    <scope>NUCLEOTIDE SEQUENCE</scope>
    <source>
        <strain evidence="3">ChiHjej8B7-3636</strain>
    </source>
</reference>
<feature type="domain" description="PH" evidence="2">
    <location>
        <begin position="44"/>
        <end position="148"/>
    </location>
</feature>
<accession>A0A9D2KHX4</accession>
<dbReference type="InterPro" id="IPR057446">
    <property type="entry name" value="PH_bac"/>
</dbReference>
<keyword evidence="1" id="KW-0472">Membrane</keyword>
<proteinExistence type="predicted"/>
<dbReference type="EMBL" id="DXAM01000075">
    <property type="protein sequence ID" value="HJA04277.1"/>
    <property type="molecule type" value="Genomic_DNA"/>
</dbReference>
<dbReference type="Pfam" id="PF25362">
    <property type="entry name" value="bPH_11"/>
    <property type="match status" value="1"/>
</dbReference>
<evidence type="ECO:0000256" key="1">
    <source>
        <dbReference type="SAM" id="Phobius"/>
    </source>
</evidence>
<comment type="caution">
    <text evidence="3">The sequence shown here is derived from an EMBL/GenBank/DDBJ whole genome shotgun (WGS) entry which is preliminary data.</text>
</comment>
<evidence type="ECO:0000313" key="3">
    <source>
        <dbReference type="EMBL" id="HJA04277.1"/>
    </source>
</evidence>
<keyword evidence="1" id="KW-0812">Transmembrane</keyword>
<dbReference type="Proteomes" id="UP000824220">
    <property type="component" value="Unassembled WGS sequence"/>
</dbReference>
<evidence type="ECO:0000313" key="4">
    <source>
        <dbReference type="Proteomes" id="UP000824220"/>
    </source>
</evidence>